<feature type="transmembrane region" description="Helical" evidence="10">
    <location>
        <begin position="21"/>
        <end position="41"/>
    </location>
</feature>
<evidence type="ECO:0000256" key="6">
    <source>
        <dbReference type="ARBA" id="ARBA00022989"/>
    </source>
</evidence>
<dbReference type="OrthoDB" id="434092at2759"/>
<dbReference type="GO" id="GO:0009922">
    <property type="term" value="F:fatty acid elongase activity"/>
    <property type="evidence" value="ECO:0007669"/>
    <property type="project" value="UniProtKB-EC"/>
</dbReference>
<dbReference type="HOGENOM" id="CLU_048483_0_1_1"/>
<comment type="similarity">
    <text evidence="10">Belongs to the ELO family.</text>
</comment>
<evidence type="ECO:0000256" key="4">
    <source>
        <dbReference type="ARBA" id="ARBA00022692"/>
    </source>
</evidence>
<dbReference type="InterPro" id="IPR002076">
    <property type="entry name" value="ELO_fam"/>
</dbReference>
<feature type="transmembrane region" description="Helical" evidence="10">
    <location>
        <begin position="167"/>
        <end position="187"/>
    </location>
</feature>
<keyword evidence="6 10" id="KW-1133">Transmembrane helix</keyword>
<keyword evidence="12" id="KW-1185">Reference proteome</keyword>
<dbReference type="OMA" id="MQSPLQM"/>
<evidence type="ECO:0000313" key="11">
    <source>
        <dbReference type="EnsemblMetazoa" id="tetur34g00930.1"/>
    </source>
</evidence>
<evidence type="ECO:0000256" key="10">
    <source>
        <dbReference type="RuleBase" id="RU361115"/>
    </source>
</evidence>
<evidence type="ECO:0000256" key="9">
    <source>
        <dbReference type="ARBA" id="ARBA00023160"/>
    </source>
</evidence>
<dbReference type="PANTHER" id="PTHR11157">
    <property type="entry name" value="FATTY ACID ACYL TRANSFERASE-RELATED"/>
    <property type="match status" value="1"/>
</dbReference>
<keyword evidence="4 10" id="KW-0812">Transmembrane</keyword>
<dbReference type="EC" id="2.3.1.199" evidence="10"/>
<dbReference type="GO" id="GO:0042761">
    <property type="term" value="P:very long-chain fatty acid biosynthetic process"/>
    <property type="evidence" value="ECO:0007669"/>
    <property type="project" value="TreeGrafter"/>
</dbReference>
<feature type="transmembrane region" description="Helical" evidence="10">
    <location>
        <begin position="199"/>
        <end position="217"/>
    </location>
</feature>
<dbReference type="PANTHER" id="PTHR11157:SF69">
    <property type="entry name" value="ELONGATION OF VERY LONG CHAIN FATTY ACIDS PROTEIN 7"/>
    <property type="match status" value="1"/>
</dbReference>
<dbReference type="AlphaFoldDB" id="T1L2Z2"/>
<proteinExistence type="inferred from homology"/>
<keyword evidence="8 10" id="KW-0472">Membrane</keyword>
<evidence type="ECO:0000256" key="7">
    <source>
        <dbReference type="ARBA" id="ARBA00023098"/>
    </source>
</evidence>
<dbReference type="GO" id="GO:0019367">
    <property type="term" value="P:fatty acid elongation, saturated fatty acid"/>
    <property type="evidence" value="ECO:0007669"/>
    <property type="project" value="TreeGrafter"/>
</dbReference>
<keyword evidence="7 10" id="KW-0443">Lipid metabolism</keyword>
<accession>T1L2Z2</accession>
<feature type="transmembrane region" description="Helical" evidence="10">
    <location>
        <begin position="111"/>
        <end position="129"/>
    </location>
</feature>
<comment type="subcellular location">
    <subcellularLocation>
        <location evidence="1">Membrane</location>
        <topology evidence="1">Multi-pass membrane protein</topology>
    </subcellularLocation>
</comment>
<dbReference type="KEGG" id="tut:107369730"/>
<protein>
    <recommendedName>
        <fullName evidence="10">Elongation of very long chain fatty acids protein</fullName>
        <ecNumber evidence="10">2.3.1.199</ecNumber>
    </recommendedName>
    <alternativeName>
        <fullName evidence="10">Very-long-chain 3-oxoacyl-CoA synthase</fullName>
    </alternativeName>
</protein>
<evidence type="ECO:0000256" key="1">
    <source>
        <dbReference type="ARBA" id="ARBA00004141"/>
    </source>
</evidence>
<comment type="catalytic activity">
    <reaction evidence="10">
        <text>a very-long-chain acyl-CoA + malonyl-CoA + H(+) = a very-long-chain 3-oxoacyl-CoA + CO2 + CoA</text>
        <dbReference type="Rhea" id="RHEA:32727"/>
        <dbReference type="ChEBI" id="CHEBI:15378"/>
        <dbReference type="ChEBI" id="CHEBI:16526"/>
        <dbReference type="ChEBI" id="CHEBI:57287"/>
        <dbReference type="ChEBI" id="CHEBI:57384"/>
        <dbReference type="ChEBI" id="CHEBI:90725"/>
        <dbReference type="ChEBI" id="CHEBI:90736"/>
        <dbReference type="EC" id="2.3.1.199"/>
    </reaction>
</comment>
<feature type="transmembrane region" description="Helical" evidence="10">
    <location>
        <begin position="229"/>
        <end position="248"/>
    </location>
</feature>
<sequence length="291" mass="34174">MGLFFLYNSIMEKSDKRLADWPLMSSPLSTITICLAYVYFVKHLGPKLMKNRPPFQLRSLMIAYNFVMVIISALLVYFYGISGWLTNYSYKCQPVDYSTSPDALLMAKTSYFYFIVKFVEFFDTLFFVLRKKYDHITTLHVIHHGIMPFSVWWGVKFVPGGHATFFSFLNSFIHIIMYTYYGLSAIGPHMNKYLSWKKYLTAMQMVQFLLIFTHSFQLMFRECNFPKAFMVWIGCHGILFWFLFSDFYKKTYNKKDGRSLSSSSPNLSNGAVKISNDQIEKLKHAIEKRLN</sequence>
<dbReference type="GO" id="GO:0005789">
    <property type="term" value="C:endoplasmic reticulum membrane"/>
    <property type="evidence" value="ECO:0007669"/>
    <property type="project" value="TreeGrafter"/>
</dbReference>
<feature type="transmembrane region" description="Helical" evidence="10">
    <location>
        <begin position="62"/>
        <end position="81"/>
    </location>
</feature>
<dbReference type="GO" id="GO:0030148">
    <property type="term" value="P:sphingolipid biosynthetic process"/>
    <property type="evidence" value="ECO:0007669"/>
    <property type="project" value="TreeGrafter"/>
</dbReference>
<dbReference type="Pfam" id="PF01151">
    <property type="entry name" value="ELO"/>
    <property type="match status" value="1"/>
</dbReference>
<dbReference type="eggNOG" id="KOG3071">
    <property type="taxonomic scope" value="Eukaryota"/>
</dbReference>
<keyword evidence="3 10" id="KW-0808">Transferase</keyword>
<name>T1L2Z2_TETUR</name>
<gene>
    <name evidence="11" type="primary">107369730</name>
</gene>
<keyword evidence="2 10" id="KW-0444">Lipid biosynthesis</keyword>
<evidence type="ECO:0000256" key="3">
    <source>
        <dbReference type="ARBA" id="ARBA00022679"/>
    </source>
</evidence>
<reference evidence="12" key="1">
    <citation type="submission" date="2011-08" db="EMBL/GenBank/DDBJ databases">
        <authorList>
            <person name="Rombauts S."/>
        </authorList>
    </citation>
    <scope>NUCLEOTIDE SEQUENCE</scope>
    <source>
        <strain evidence="12">London</strain>
    </source>
</reference>
<dbReference type="GO" id="GO:0034625">
    <property type="term" value="P:fatty acid elongation, monounsaturated fatty acid"/>
    <property type="evidence" value="ECO:0007669"/>
    <property type="project" value="TreeGrafter"/>
</dbReference>
<dbReference type="GO" id="GO:0034626">
    <property type="term" value="P:fatty acid elongation, polyunsaturated fatty acid"/>
    <property type="evidence" value="ECO:0007669"/>
    <property type="project" value="TreeGrafter"/>
</dbReference>
<dbReference type="EMBL" id="CAEY01000993">
    <property type="status" value="NOT_ANNOTATED_CDS"/>
    <property type="molecule type" value="Genomic_DNA"/>
</dbReference>
<keyword evidence="5 10" id="KW-0276">Fatty acid metabolism</keyword>
<feature type="transmembrane region" description="Helical" evidence="10">
    <location>
        <begin position="136"/>
        <end position="155"/>
    </location>
</feature>
<dbReference type="Proteomes" id="UP000015104">
    <property type="component" value="Unassembled WGS sequence"/>
</dbReference>
<evidence type="ECO:0000313" key="12">
    <source>
        <dbReference type="Proteomes" id="UP000015104"/>
    </source>
</evidence>
<evidence type="ECO:0000256" key="2">
    <source>
        <dbReference type="ARBA" id="ARBA00022516"/>
    </source>
</evidence>
<evidence type="ECO:0000256" key="8">
    <source>
        <dbReference type="ARBA" id="ARBA00023136"/>
    </source>
</evidence>
<organism evidence="11 12">
    <name type="scientific">Tetranychus urticae</name>
    <name type="common">Two-spotted spider mite</name>
    <dbReference type="NCBI Taxonomy" id="32264"/>
    <lineage>
        <taxon>Eukaryota</taxon>
        <taxon>Metazoa</taxon>
        <taxon>Ecdysozoa</taxon>
        <taxon>Arthropoda</taxon>
        <taxon>Chelicerata</taxon>
        <taxon>Arachnida</taxon>
        <taxon>Acari</taxon>
        <taxon>Acariformes</taxon>
        <taxon>Trombidiformes</taxon>
        <taxon>Prostigmata</taxon>
        <taxon>Eleutherengona</taxon>
        <taxon>Raphignathae</taxon>
        <taxon>Tetranychoidea</taxon>
        <taxon>Tetranychidae</taxon>
        <taxon>Tetranychus</taxon>
    </lineage>
</organism>
<dbReference type="EnsemblMetazoa" id="tetur34g00930.1">
    <property type="protein sequence ID" value="tetur34g00930.1"/>
    <property type="gene ID" value="tetur34g00930"/>
</dbReference>
<reference evidence="11" key="2">
    <citation type="submission" date="2015-06" db="UniProtKB">
        <authorList>
            <consortium name="EnsemblMetazoa"/>
        </authorList>
    </citation>
    <scope>IDENTIFICATION</scope>
</reference>
<evidence type="ECO:0000256" key="5">
    <source>
        <dbReference type="ARBA" id="ARBA00022832"/>
    </source>
</evidence>
<keyword evidence="9 10" id="KW-0275">Fatty acid biosynthesis</keyword>